<proteinExistence type="predicted"/>
<organism evidence="1">
    <name type="scientific">Lepeophtheirus salmonis</name>
    <name type="common">Salmon louse</name>
    <name type="synonym">Caligus salmonis</name>
    <dbReference type="NCBI Taxonomy" id="72036"/>
    <lineage>
        <taxon>Eukaryota</taxon>
        <taxon>Metazoa</taxon>
        <taxon>Ecdysozoa</taxon>
        <taxon>Arthropoda</taxon>
        <taxon>Crustacea</taxon>
        <taxon>Multicrustacea</taxon>
        <taxon>Hexanauplia</taxon>
        <taxon>Copepoda</taxon>
        <taxon>Siphonostomatoida</taxon>
        <taxon>Caligidae</taxon>
        <taxon>Lepeophtheirus</taxon>
    </lineage>
</organism>
<name>A0A0K2TU08_LEPSM</name>
<reference evidence="1" key="1">
    <citation type="submission" date="2014-05" db="EMBL/GenBank/DDBJ databases">
        <authorList>
            <person name="Chronopoulou M."/>
        </authorList>
    </citation>
    <scope>NUCLEOTIDE SEQUENCE</scope>
    <source>
        <tissue evidence="1">Whole organism</tissue>
    </source>
</reference>
<dbReference type="AlphaFoldDB" id="A0A0K2TU08"/>
<accession>A0A0K2TU08</accession>
<protein>
    <submittedName>
        <fullName evidence="1">Uncharacterized protein</fullName>
    </submittedName>
</protein>
<sequence length="79" mass="8984">TLGEPRLDNPNEAIEVLRVNFRFPKPQTVISKGLRPWSNILLITRFDILDCCDIESNQPVQVYVGLIKSIRSSNVECIT</sequence>
<evidence type="ECO:0000313" key="1">
    <source>
        <dbReference type="EMBL" id="CDW29523.1"/>
    </source>
</evidence>
<feature type="non-terminal residue" evidence="1">
    <location>
        <position position="1"/>
    </location>
</feature>
<dbReference type="EMBL" id="HACA01012162">
    <property type="protein sequence ID" value="CDW29523.1"/>
    <property type="molecule type" value="Transcribed_RNA"/>
</dbReference>